<organism evidence="1 2">
    <name type="scientific">Enhygromyxa salina</name>
    <dbReference type="NCBI Taxonomy" id="215803"/>
    <lineage>
        <taxon>Bacteria</taxon>
        <taxon>Pseudomonadati</taxon>
        <taxon>Myxococcota</taxon>
        <taxon>Polyangia</taxon>
        <taxon>Nannocystales</taxon>
        <taxon>Nannocystaceae</taxon>
        <taxon>Enhygromyxa</taxon>
    </lineage>
</organism>
<gene>
    <name evidence="1" type="ORF">ENSA7_70890</name>
</gene>
<sequence>MIDTIYMKDPAHRPVISTAIATWVAAIALLAGACSSEASEPKPTAVASSSAAQPLDLDNAGFRDGVIAFVRQVAAGNPYVPCTLPSITTPLHVVVSMHAAGQLVGRAISTQDDLCEALTQATRQAVAAAGLAPERVAQARFAVELTHHKYGIIEYEGEGLELVGGQVPVRVFDKAMLRQRIDAGKAYLLRVMDPHLGGVHKYYYAPTDTFDDRLHTIYTASTIYTLLALYEHDHDETLREPIDRAAGFLLSMQRVAPGQPGHGGFSYSMDRTRRQPEPRFVVGTTSKTIFTLIELHKLTGDQAYLDAARLGADWLMTMQGLDGRVSAELHLTADGTWKVIEKESLLYTGQVLSALSRLYEATADHRYLEAASRTAAYLSAKVEAKGCYLGDDFRPANPISSSWTILSLFDFARASDDPALRANVYACADDLLKRQINEPTDVYRHGRWSASLSSSGNGWLAEVLSELYLDCPDTDPDKCGRYRSAVVMLFRLLMQHTYTPENSFVIQNPEMANGGLFWNALERYVRTDSVCHAMNAYVFMIDHVPDGVLVELPEPPFDALLHSR</sequence>
<protein>
    <submittedName>
        <fullName evidence="1">Uncharacterized protein</fullName>
    </submittedName>
</protein>
<evidence type="ECO:0000313" key="2">
    <source>
        <dbReference type="Proteomes" id="UP000238823"/>
    </source>
</evidence>
<dbReference type="RefSeq" id="WP_146158522.1">
    <property type="nucleotide sequence ID" value="NZ_PVNL01000135.1"/>
</dbReference>
<dbReference type="SUPFAM" id="SSF48208">
    <property type="entry name" value="Six-hairpin glycosidases"/>
    <property type="match status" value="2"/>
</dbReference>
<dbReference type="AlphaFoldDB" id="A0A2S9XTW2"/>
<dbReference type="EMBL" id="PVNL01000135">
    <property type="protein sequence ID" value="PRP96274.1"/>
    <property type="molecule type" value="Genomic_DNA"/>
</dbReference>
<accession>A0A2S9XTW2</accession>
<dbReference type="Proteomes" id="UP000238823">
    <property type="component" value="Unassembled WGS sequence"/>
</dbReference>
<proteinExistence type="predicted"/>
<dbReference type="Gene3D" id="1.50.10.20">
    <property type="match status" value="2"/>
</dbReference>
<dbReference type="InterPro" id="IPR008928">
    <property type="entry name" value="6-hairpin_glycosidase_sf"/>
</dbReference>
<dbReference type="OrthoDB" id="5483785at2"/>
<evidence type="ECO:0000313" key="1">
    <source>
        <dbReference type="EMBL" id="PRP96274.1"/>
    </source>
</evidence>
<reference evidence="1 2" key="1">
    <citation type="submission" date="2018-03" db="EMBL/GenBank/DDBJ databases">
        <title>Draft Genome Sequences of the Obligatory Marine Myxobacteria Enhygromyxa salina SWB007.</title>
        <authorList>
            <person name="Poehlein A."/>
            <person name="Moghaddam J.A."/>
            <person name="Harms H."/>
            <person name="Alanjari M."/>
            <person name="Koenig G.M."/>
            <person name="Daniel R."/>
            <person name="Schaeberle T.F."/>
        </authorList>
    </citation>
    <scope>NUCLEOTIDE SEQUENCE [LARGE SCALE GENOMIC DNA]</scope>
    <source>
        <strain evidence="1 2">SWB007</strain>
    </source>
</reference>
<comment type="caution">
    <text evidence="1">The sequence shown here is derived from an EMBL/GenBank/DDBJ whole genome shotgun (WGS) entry which is preliminary data.</text>
</comment>
<name>A0A2S9XTW2_9BACT</name>
<dbReference type="GO" id="GO:0005975">
    <property type="term" value="P:carbohydrate metabolic process"/>
    <property type="evidence" value="ECO:0007669"/>
    <property type="project" value="InterPro"/>
</dbReference>